<dbReference type="EMBL" id="CM047585">
    <property type="protein sequence ID" value="KAI9910636.1"/>
    <property type="molecule type" value="Genomic_DNA"/>
</dbReference>
<gene>
    <name evidence="1" type="ORF">PsorP6_010423</name>
</gene>
<keyword evidence="2" id="KW-1185">Reference proteome</keyword>
<proteinExistence type="predicted"/>
<organism evidence="1 2">
    <name type="scientific">Peronosclerospora sorghi</name>
    <dbReference type="NCBI Taxonomy" id="230839"/>
    <lineage>
        <taxon>Eukaryota</taxon>
        <taxon>Sar</taxon>
        <taxon>Stramenopiles</taxon>
        <taxon>Oomycota</taxon>
        <taxon>Peronosporomycetes</taxon>
        <taxon>Peronosporales</taxon>
        <taxon>Peronosporaceae</taxon>
        <taxon>Peronosclerospora</taxon>
    </lineage>
</organism>
<comment type="caution">
    <text evidence="1">The sequence shown here is derived from an EMBL/GenBank/DDBJ whole genome shotgun (WGS) entry which is preliminary data.</text>
</comment>
<sequence>MAALRLFPLVSLCAATLVVADISISVQHDATYLLSDSHGVPCSGHGVEPAGTCCPKAGDIAATDCQTYLPSYNGSMCVAPEDAHCVVVTDGTWGCVFPHMKYDKTLEKPLHINCDVASDEPMTHGGGDMTLETHDAMSGKTTAHVAPAAGYDHPSTVETSVEPATTSSKETYATTQGATPFASDDSYHPLTTEAESDKTYQGHSVPTAHISHGGPNMETTSENGTVEEAGAPTSHGMMGDMTGTYETGDGAGYDKGTTEPYKPEHVGYDTTASYKGDGYDSPTQTANPVKDTPATYTEGYAVHEAVDSYPVKDAHLTEETFHEQNGQGAYLSSSYHTEKPYDSVEPKDSTMTSSPPYPAEVPAHSAQLPSATPKPYNDPSQSSGMETTASYNGDGYVSQPQTADPVKDTPKDTPATYSESYAVHEAVDHYSINDTYSATETFQEQDGNGAYLSNDSSISYQTEKPYDTVEPKDNNTMTSSPPYPAELPAPSAQLPSATTTTPYNDTTTLYNDPIQASGMETTASYNGDGYDSQSQTPDPVKDTPATYTENEAAHEAVDNYSINDTYSTEETSPAQIGHGGYSSIESPNTHQAEESYHSVEPIDSTMTSYPPYAAEVPAHSAPPPSSGLVSNLLGNVLPEVNAALTVSNEPAHSAPASSSGLVSNLLGNVLPEVNAALTVSDEPAHSAPASSSGLVSNLLGNVLPEANGGLSIGAGLNLF</sequence>
<reference evidence="1 2" key="1">
    <citation type="journal article" date="2022" name="bioRxiv">
        <title>The genome of the oomycete Peronosclerospora sorghi, a cosmopolitan pathogen of maize and sorghum, is inflated with dispersed pseudogenes.</title>
        <authorList>
            <person name="Fletcher K."/>
            <person name="Martin F."/>
            <person name="Isakeit T."/>
            <person name="Cavanaugh K."/>
            <person name="Magill C."/>
            <person name="Michelmore R."/>
        </authorList>
    </citation>
    <scope>NUCLEOTIDE SEQUENCE [LARGE SCALE GENOMIC DNA]</scope>
    <source>
        <strain evidence="1">P6</strain>
    </source>
</reference>
<protein>
    <submittedName>
        <fullName evidence="1">Uncharacterized protein</fullName>
    </submittedName>
</protein>
<evidence type="ECO:0000313" key="1">
    <source>
        <dbReference type="EMBL" id="KAI9910636.1"/>
    </source>
</evidence>
<name>A0ACC0VY04_9STRA</name>
<evidence type="ECO:0000313" key="2">
    <source>
        <dbReference type="Proteomes" id="UP001163321"/>
    </source>
</evidence>
<dbReference type="Proteomes" id="UP001163321">
    <property type="component" value="Chromosome 6"/>
</dbReference>
<accession>A0ACC0VY04</accession>